<accession>A0A9P1CM42</accession>
<organism evidence="2">
    <name type="scientific">Cladocopium goreaui</name>
    <dbReference type="NCBI Taxonomy" id="2562237"/>
    <lineage>
        <taxon>Eukaryota</taxon>
        <taxon>Sar</taxon>
        <taxon>Alveolata</taxon>
        <taxon>Dinophyceae</taxon>
        <taxon>Suessiales</taxon>
        <taxon>Symbiodiniaceae</taxon>
        <taxon>Cladocopium</taxon>
    </lineage>
</organism>
<keyword evidence="4" id="KW-1185">Reference proteome</keyword>
<feature type="non-terminal residue" evidence="2">
    <location>
        <position position="1"/>
    </location>
</feature>
<feature type="region of interest" description="Disordered" evidence="1">
    <location>
        <begin position="1"/>
        <end position="21"/>
    </location>
</feature>
<reference evidence="2" key="1">
    <citation type="submission" date="2022-10" db="EMBL/GenBank/DDBJ databases">
        <authorList>
            <person name="Chen Y."/>
            <person name="Dougan E. K."/>
            <person name="Chan C."/>
            <person name="Rhodes N."/>
            <person name="Thang M."/>
        </authorList>
    </citation>
    <scope>NUCLEOTIDE SEQUENCE</scope>
</reference>
<name>A0A9P1CM42_9DINO</name>
<evidence type="ECO:0000313" key="2">
    <source>
        <dbReference type="EMBL" id="CAI3994065.1"/>
    </source>
</evidence>
<protein>
    <submittedName>
        <fullName evidence="2">Uncharacterized protein</fullName>
    </submittedName>
</protein>
<dbReference type="EMBL" id="CAMXCT020001905">
    <property type="protein sequence ID" value="CAL1147440.1"/>
    <property type="molecule type" value="Genomic_DNA"/>
</dbReference>
<feature type="compositionally biased region" description="Polar residues" evidence="1">
    <location>
        <begin position="68"/>
        <end position="86"/>
    </location>
</feature>
<feature type="non-terminal residue" evidence="2">
    <location>
        <position position="196"/>
    </location>
</feature>
<comment type="caution">
    <text evidence="2">The sequence shown here is derived from an EMBL/GenBank/DDBJ whole genome shotgun (WGS) entry which is preliminary data.</text>
</comment>
<dbReference type="AlphaFoldDB" id="A0A9P1CM42"/>
<sequence>APDADAKVTEDEEISQVSDAAEALEDRRSLLDVIDQAAKAELQKAPSPMTESPLWEELNKDLPKWPNASGSQQPAEPNTPALSSAAASVPTAKAKLETVPPMEETSLLEELNKDLPKWPNAPGSQQPAEPNTPAQSSAAASVPTAKAELQKAPSPVAETSLLQELNKDLPKWPNASGSQQPSLRRSRLWRKLPCWR</sequence>
<dbReference type="EMBL" id="CAMXCT010001905">
    <property type="protein sequence ID" value="CAI3994065.1"/>
    <property type="molecule type" value="Genomic_DNA"/>
</dbReference>
<gene>
    <name evidence="2" type="ORF">C1SCF055_LOCUS20745</name>
</gene>
<evidence type="ECO:0000313" key="3">
    <source>
        <dbReference type="EMBL" id="CAL1147440.1"/>
    </source>
</evidence>
<reference evidence="3" key="2">
    <citation type="submission" date="2024-04" db="EMBL/GenBank/DDBJ databases">
        <authorList>
            <person name="Chen Y."/>
            <person name="Shah S."/>
            <person name="Dougan E. K."/>
            <person name="Thang M."/>
            <person name="Chan C."/>
        </authorList>
    </citation>
    <scope>NUCLEOTIDE SEQUENCE [LARGE SCALE GENOMIC DNA]</scope>
</reference>
<feature type="compositionally biased region" description="Polar residues" evidence="1">
    <location>
        <begin position="122"/>
        <end position="139"/>
    </location>
</feature>
<dbReference type="Proteomes" id="UP001152797">
    <property type="component" value="Unassembled WGS sequence"/>
</dbReference>
<proteinExistence type="predicted"/>
<evidence type="ECO:0000313" key="4">
    <source>
        <dbReference type="Proteomes" id="UP001152797"/>
    </source>
</evidence>
<dbReference type="EMBL" id="CAMXCT030001905">
    <property type="protein sequence ID" value="CAL4781377.1"/>
    <property type="molecule type" value="Genomic_DNA"/>
</dbReference>
<evidence type="ECO:0000256" key="1">
    <source>
        <dbReference type="SAM" id="MobiDB-lite"/>
    </source>
</evidence>
<feature type="region of interest" description="Disordered" evidence="1">
    <location>
        <begin position="41"/>
        <end position="186"/>
    </location>
</feature>